<gene>
    <name evidence="1" type="ORF">SAMN06265173_102106</name>
</gene>
<evidence type="ECO:0000313" key="2">
    <source>
        <dbReference type="Proteomes" id="UP000316030"/>
    </source>
</evidence>
<dbReference type="EMBL" id="FXTO01000002">
    <property type="protein sequence ID" value="SMO41989.1"/>
    <property type="molecule type" value="Genomic_DNA"/>
</dbReference>
<proteinExistence type="predicted"/>
<accession>A0A521B4J9</accession>
<dbReference type="AlphaFoldDB" id="A0A521B4J9"/>
<evidence type="ECO:0000313" key="1">
    <source>
        <dbReference type="EMBL" id="SMO41989.1"/>
    </source>
</evidence>
<keyword evidence="2" id="KW-1185">Reference proteome</keyword>
<reference evidence="1 2" key="1">
    <citation type="submission" date="2017-05" db="EMBL/GenBank/DDBJ databases">
        <authorList>
            <person name="Varghese N."/>
            <person name="Submissions S."/>
        </authorList>
    </citation>
    <scope>NUCLEOTIDE SEQUENCE [LARGE SCALE GENOMIC DNA]</scope>
    <source>
        <strain evidence="1 2">DSM 29506</strain>
    </source>
</reference>
<protein>
    <submittedName>
        <fullName evidence="1">Uncharacterized protein</fullName>
    </submittedName>
</protein>
<organism evidence="1 2">
    <name type="scientific">Thalassovita litoralis</name>
    <dbReference type="NCBI Taxonomy" id="1010611"/>
    <lineage>
        <taxon>Bacteria</taxon>
        <taxon>Pseudomonadati</taxon>
        <taxon>Pseudomonadota</taxon>
        <taxon>Alphaproteobacteria</taxon>
        <taxon>Rhodobacterales</taxon>
        <taxon>Roseobacteraceae</taxon>
        <taxon>Thalassovita</taxon>
    </lineage>
</organism>
<sequence length="61" mass="6401">MCIGCHEIPVTAASAMNSQKSRKIPASSRMRAALAGYGGTKTAFPRFLTGEYLAPVGQGRS</sequence>
<dbReference type="Proteomes" id="UP000316030">
    <property type="component" value="Unassembled WGS sequence"/>
</dbReference>
<name>A0A521B4J9_9RHOB</name>